<dbReference type="PANTHER" id="PTHR43798">
    <property type="entry name" value="MONOACYLGLYCEROL LIPASE"/>
    <property type="match status" value="1"/>
</dbReference>
<dbReference type="InterPro" id="IPR000639">
    <property type="entry name" value="Epox_hydrolase-like"/>
</dbReference>
<name>A0AAN6IBJ1_9EURO</name>
<organism evidence="2 3">
    <name type="scientific">Exophiala viscosa</name>
    <dbReference type="NCBI Taxonomy" id="2486360"/>
    <lineage>
        <taxon>Eukaryota</taxon>
        <taxon>Fungi</taxon>
        <taxon>Dikarya</taxon>
        <taxon>Ascomycota</taxon>
        <taxon>Pezizomycotina</taxon>
        <taxon>Eurotiomycetes</taxon>
        <taxon>Chaetothyriomycetidae</taxon>
        <taxon>Chaetothyriales</taxon>
        <taxon>Herpotrichiellaceae</taxon>
        <taxon>Exophiala</taxon>
    </lineage>
</organism>
<evidence type="ECO:0000259" key="1">
    <source>
        <dbReference type="Pfam" id="PF00561"/>
    </source>
</evidence>
<dbReference type="SUPFAM" id="SSF53474">
    <property type="entry name" value="alpha/beta-Hydrolases"/>
    <property type="match status" value="1"/>
</dbReference>
<dbReference type="InterPro" id="IPR050266">
    <property type="entry name" value="AB_hydrolase_sf"/>
</dbReference>
<protein>
    <submittedName>
        <fullName evidence="2">Alpha/Beta hydrolase protein</fullName>
    </submittedName>
</protein>
<dbReference type="PRINTS" id="PR00412">
    <property type="entry name" value="EPOXHYDRLASE"/>
</dbReference>
<sequence length="289" mass="32572">MPAVELFNGQVDYYEVDDFTDPWKFATAEIVVFQPGILRHTEFVYHLVPLMGRKVRFVRRDLRGHGRSSGGCSNYTLDTLVDEMADFVDKVAGRPVHWIGESTAGMISIAFAAKYPEKLKSLILMSSPLVLNDIFIRMVSEPYKSQGEAMRKLGIVEWQKSRPVSRLGTEQPAETNEMGRFAGAEYLKWYDNMLCKHDLEGVARYCDFVATVDVSSYLEKIRVPTLILAPAKSIASPLSVNQEMARRIGSSRLVIIESVGHMVYIDEPEKVCEEVLVWVNDVRIGAMGI</sequence>
<dbReference type="GO" id="GO:0016020">
    <property type="term" value="C:membrane"/>
    <property type="evidence" value="ECO:0007669"/>
    <property type="project" value="TreeGrafter"/>
</dbReference>
<evidence type="ECO:0000313" key="2">
    <source>
        <dbReference type="EMBL" id="KAI1611782.1"/>
    </source>
</evidence>
<reference evidence="2" key="1">
    <citation type="journal article" date="2022" name="bioRxiv">
        <title>Deciphering the potential niche of two novel black yeast fungi from a biological soil crust based on their genomes, phenotypes, and melanin regulation.</title>
        <authorList>
            <consortium name="DOE Joint Genome Institute"/>
            <person name="Carr E.C."/>
            <person name="Barton Q."/>
            <person name="Grambo S."/>
            <person name="Sullivan M."/>
            <person name="Renfro C.M."/>
            <person name="Kuo A."/>
            <person name="Pangilinan J."/>
            <person name="Lipzen A."/>
            <person name="Keymanesh K."/>
            <person name="Savage E."/>
            <person name="Barry K."/>
            <person name="Grigoriev I.V."/>
            <person name="Riekhof W.R."/>
            <person name="Harris S.S."/>
        </authorList>
    </citation>
    <scope>NUCLEOTIDE SEQUENCE</scope>
    <source>
        <strain evidence="2">JF 03-4F</strain>
    </source>
</reference>
<dbReference type="Pfam" id="PF00561">
    <property type="entry name" value="Abhydrolase_1"/>
    <property type="match status" value="1"/>
</dbReference>
<gene>
    <name evidence="2" type="ORF">EDD36DRAFT_488682</name>
</gene>
<keyword evidence="2" id="KW-0378">Hydrolase</keyword>
<dbReference type="InterPro" id="IPR000073">
    <property type="entry name" value="AB_hydrolase_1"/>
</dbReference>
<dbReference type="GO" id="GO:0047372">
    <property type="term" value="F:monoacylglycerol lipase activity"/>
    <property type="evidence" value="ECO:0007669"/>
    <property type="project" value="TreeGrafter"/>
</dbReference>
<keyword evidence="3" id="KW-1185">Reference proteome</keyword>
<dbReference type="Gene3D" id="3.40.50.1820">
    <property type="entry name" value="alpha/beta hydrolase"/>
    <property type="match status" value="1"/>
</dbReference>
<dbReference type="InterPro" id="IPR029058">
    <property type="entry name" value="AB_hydrolase_fold"/>
</dbReference>
<evidence type="ECO:0000313" key="3">
    <source>
        <dbReference type="Proteomes" id="UP001203852"/>
    </source>
</evidence>
<dbReference type="Proteomes" id="UP001203852">
    <property type="component" value="Unassembled WGS sequence"/>
</dbReference>
<dbReference type="AlphaFoldDB" id="A0AAN6IBJ1"/>
<dbReference type="PANTHER" id="PTHR43798:SF33">
    <property type="entry name" value="HYDROLASE, PUTATIVE (AFU_ORTHOLOGUE AFUA_2G14860)-RELATED"/>
    <property type="match status" value="1"/>
</dbReference>
<feature type="domain" description="AB hydrolase-1" evidence="1">
    <location>
        <begin position="30"/>
        <end position="268"/>
    </location>
</feature>
<dbReference type="GO" id="GO:0046464">
    <property type="term" value="P:acylglycerol catabolic process"/>
    <property type="evidence" value="ECO:0007669"/>
    <property type="project" value="TreeGrafter"/>
</dbReference>
<dbReference type="EMBL" id="MU404355">
    <property type="protein sequence ID" value="KAI1611782.1"/>
    <property type="molecule type" value="Genomic_DNA"/>
</dbReference>
<comment type="caution">
    <text evidence="2">The sequence shown here is derived from an EMBL/GenBank/DDBJ whole genome shotgun (WGS) entry which is preliminary data.</text>
</comment>
<dbReference type="PRINTS" id="PR00111">
    <property type="entry name" value="ABHYDROLASE"/>
</dbReference>
<accession>A0AAN6IBJ1</accession>
<proteinExistence type="predicted"/>